<dbReference type="AlphaFoldDB" id="A0A9P5AGD1"/>
<dbReference type="InterPro" id="IPR010730">
    <property type="entry name" value="HET"/>
</dbReference>
<evidence type="ECO:0000259" key="1">
    <source>
        <dbReference type="Pfam" id="PF06985"/>
    </source>
</evidence>
<evidence type="ECO:0000313" key="2">
    <source>
        <dbReference type="EMBL" id="KAF4337924.1"/>
    </source>
</evidence>
<dbReference type="Proteomes" id="UP000730481">
    <property type="component" value="Unassembled WGS sequence"/>
</dbReference>
<dbReference type="PANTHER" id="PTHR24148">
    <property type="entry name" value="ANKYRIN REPEAT DOMAIN-CONTAINING PROTEIN 39 HOMOLOG-RELATED"/>
    <property type="match status" value="1"/>
</dbReference>
<dbReference type="OrthoDB" id="2157530at2759"/>
<keyword evidence="3" id="KW-1185">Reference proteome</keyword>
<proteinExistence type="predicted"/>
<reference evidence="2" key="2">
    <citation type="submission" date="2020-02" db="EMBL/GenBank/DDBJ databases">
        <title>Identification and distribution of gene clusters putatively required for synthesis of sphingolipid metabolism inhibitors in phylogenetically diverse species of the filamentous fungus Fusarium.</title>
        <authorList>
            <person name="Kim H.-S."/>
            <person name="Busman M."/>
            <person name="Brown D.W."/>
            <person name="Divon H."/>
            <person name="Uhlig S."/>
            <person name="Proctor R.H."/>
        </authorList>
    </citation>
    <scope>NUCLEOTIDE SEQUENCE</scope>
    <source>
        <strain evidence="2">NRRL 25174</strain>
    </source>
</reference>
<organism evidence="2 3">
    <name type="scientific">Fusarium beomiforme</name>
    <dbReference type="NCBI Taxonomy" id="44412"/>
    <lineage>
        <taxon>Eukaryota</taxon>
        <taxon>Fungi</taxon>
        <taxon>Dikarya</taxon>
        <taxon>Ascomycota</taxon>
        <taxon>Pezizomycotina</taxon>
        <taxon>Sordariomycetes</taxon>
        <taxon>Hypocreomycetidae</taxon>
        <taxon>Hypocreales</taxon>
        <taxon>Nectriaceae</taxon>
        <taxon>Fusarium</taxon>
        <taxon>Fusarium burgessii species complex</taxon>
    </lineage>
</organism>
<feature type="domain" description="Heterokaryon incompatibility" evidence="1">
    <location>
        <begin position="41"/>
        <end position="188"/>
    </location>
</feature>
<name>A0A9P5AGD1_9HYPO</name>
<gene>
    <name evidence="2" type="ORF">FBEOM_8179</name>
</gene>
<reference evidence="2" key="1">
    <citation type="journal article" date="2017" name="Mycologia">
        <title>Fusarium algeriense, sp. nov., a novel toxigenic crown rot pathogen of durum wheat from Algeria is nested in the Fusarium burgessii species complex.</title>
        <authorList>
            <person name="Laraba I."/>
            <person name="Keddad A."/>
            <person name="Boureghda H."/>
            <person name="Abdallah N."/>
            <person name="Vaughan M.M."/>
            <person name="Proctor R.H."/>
            <person name="Busman M."/>
            <person name="O'Donnell K."/>
        </authorList>
    </citation>
    <scope>NUCLEOTIDE SEQUENCE</scope>
    <source>
        <strain evidence="2">NRRL 25174</strain>
    </source>
</reference>
<accession>A0A9P5AGD1</accession>
<evidence type="ECO:0000313" key="3">
    <source>
        <dbReference type="Proteomes" id="UP000730481"/>
    </source>
</evidence>
<protein>
    <submittedName>
        <fullName evidence="2">Heterokaryon incompatibility (Het-6OR allele)</fullName>
    </submittedName>
</protein>
<dbReference type="EMBL" id="PVQB02000375">
    <property type="protein sequence ID" value="KAF4337924.1"/>
    <property type="molecule type" value="Genomic_DNA"/>
</dbReference>
<sequence>MTLQGDEIRLLCWKHGLPGEVPQSSLSFKRVSLNDPACPSFVALSYVWGDLDDTLPLKVSGQTIDATRNLHQVLGCLLASHFEELLWVDALCINQQDARERASQVALMGEIYSHAEYVLAFLCPQADPFNLGLDYIEETARDITIHFDPSISPHLTVQGLNASDKPLQDSLIAFFAAPWWTRVWTVQEFLLARKVIFRCGDRLIDATTVRKTCRSWIDHENSCCWSARRPIDGSAHGFIDIPSQVNGGLTIYTGTLRMKHLVDMLVPGKLYTQDFLAAISLFRIRHCSDPRDRVFGYFGLRLPGVDVKSRIPIDYTIRTSVLYRNLATAMIETSQTLDVLSHVLHESAVEKRTQDLPSWVPDWDARIDDRYHLTYTERTNMIRHCHASGDMRPEWNVDDSGHVKTRALVVAEIEATAPGYPLITPGSTLGGKTVINGWRKLASLPPHSDVVSTENSAEDQRERIFENALSGGFTSMHWAIGCDEYSNAYKAWLEWFISAEGALAKTSKQVIQDFDELIRQTSERRRFIATSDGQIGFGPEAALEGDAIVILPGGKVPFVLRRLDDTEHGAVAYRLLGDAFINGVMAGENVDISSADFRDIVIV</sequence>
<dbReference type="PANTHER" id="PTHR24148:SF73">
    <property type="entry name" value="HET DOMAIN PROTEIN (AFU_ORTHOLOGUE AFUA_8G01020)"/>
    <property type="match status" value="1"/>
</dbReference>
<dbReference type="InterPro" id="IPR052895">
    <property type="entry name" value="HetReg/Transcr_Mod"/>
</dbReference>
<dbReference type="Pfam" id="PF26639">
    <property type="entry name" value="Het-6_barrel"/>
    <property type="match status" value="1"/>
</dbReference>
<comment type="caution">
    <text evidence="2">The sequence shown here is derived from an EMBL/GenBank/DDBJ whole genome shotgun (WGS) entry which is preliminary data.</text>
</comment>
<dbReference type="Pfam" id="PF06985">
    <property type="entry name" value="HET"/>
    <property type="match status" value="1"/>
</dbReference>